<dbReference type="Proteomes" id="UP001500151">
    <property type="component" value="Unassembled WGS sequence"/>
</dbReference>
<feature type="region of interest" description="Disordered" evidence="1">
    <location>
        <begin position="1"/>
        <end position="23"/>
    </location>
</feature>
<feature type="compositionally biased region" description="Acidic residues" evidence="1">
    <location>
        <begin position="71"/>
        <end position="82"/>
    </location>
</feature>
<organism evidence="3 4">
    <name type="scientific">Streptomyces vastus</name>
    <dbReference type="NCBI Taxonomy" id="285451"/>
    <lineage>
        <taxon>Bacteria</taxon>
        <taxon>Bacillati</taxon>
        <taxon>Actinomycetota</taxon>
        <taxon>Actinomycetes</taxon>
        <taxon>Kitasatosporales</taxon>
        <taxon>Streptomycetaceae</taxon>
        <taxon>Streptomyces</taxon>
    </lineage>
</organism>
<feature type="compositionally biased region" description="Pro residues" evidence="1">
    <location>
        <begin position="1"/>
        <end position="18"/>
    </location>
</feature>
<keyword evidence="2" id="KW-1133">Transmembrane helix</keyword>
<keyword evidence="4" id="KW-1185">Reference proteome</keyword>
<gene>
    <name evidence="3" type="ORF">GCM10010307_05000</name>
</gene>
<dbReference type="RefSeq" id="WP_344387144.1">
    <property type="nucleotide sequence ID" value="NZ_BAAASJ010000004.1"/>
</dbReference>
<comment type="caution">
    <text evidence="3">The sequence shown here is derived from an EMBL/GenBank/DDBJ whole genome shotgun (WGS) entry which is preliminary data.</text>
</comment>
<reference evidence="4" key="1">
    <citation type="journal article" date="2019" name="Int. J. Syst. Evol. Microbiol.">
        <title>The Global Catalogue of Microorganisms (GCM) 10K type strain sequencing project: providing services to taxonomists for standard genome sequencing and annotation.</title>
        <authorList>
            <consortium name="The Broad Institute Genomics Platform"/>
            <consortium name="The Broad Institute Genome Sequencing Center for Infectious Disease"/>
            <person name="Wu L."/>
            <person name="Ma J."/>
        </authorList>
    </citation>
    <scope>NUCLEOTIDE SEQUENCE [LARGE SCALE GENOMIC DNA]</scope>
    <source>
        <strain evidence="4">JCM 4524</strain>
    </source>
</reference>
<proteinExistence type="predicted"/>
<keyword evidence="2" id="KW-0472">Membrane</keyword>
<evidence type="ECO:0000256" key="1">
    <source>
        <dbReference type="SAM" id="MobiDB-lite"/>
    </source>
</evidence>
<evidence type="ECO:0000256" key="2">
    <source>
        <dbReference type="SAM" id="Phobius"/>
    </source>
</evidence>
<accession>A0ABP6CM12</accession>
<evidence type="ECO:0000313" key="4">
    <source>
        <dbReference type="Proteomes" id="UP001500151"/>
    </source>
</evidence>
<dbReference type="EMBL" id="BAAASJ010000004">
    <property type="protein sequence ID" value="GAA2621230.1"/>
    <property type="molecule type" value="Genomic_DNA"/>
</dbReference>
<protein>
    <submittedName>
        <fullName evidence="3">Uncharacterized protein</fullName>
    </submittedName>
</protein>
<feature type="compositionally biased region" description="Low complexity" evidence="1">
    <location>
        <begin position="56"/>
        <end position="70"/>
    </location>
</feature>
<name>A0ABP6CM12_9ACTN</name>
<keyword evidence="2" id="KW-0812">Transmembrane</keyword>
<sequence length="185" mass="19535">MDEPTNFPPPMPSVPPKTPGARKPFLLGLATGIAAASLAAGGLFLALGDEEEPQRPAAADSKPTATAADVEAVEETTEEPEELYNGSPTPDDFTVTLKTARKQCFGSAGCNVTVDPEVSYEGLLPPDPDKVYSITYEIRGDDSGPVIETMELSNQDELSYSEVSLTTRSNATKVAAKVTDVQISE</sequence>
<evidence type="ECO:0000313" key="3">
    <source>
        <dbReference type="EMBL" id="GAA2621230.1"/>
    </source>
</evidence>
<feature type="transmembrane region" description="Helical" evidence="2">
    <location>
        <begin position="25"/>
        <end position="47"/>
    </location>
</feature>
<feature type="region of interest" description="Disordered" evidence="1">
    <location>
        <begin position="51"/>
        <end position="91"/>
    </location>
</feature>